<dbReference type="OrthoDB" id="394913at2"/>
<dbReference type="GO" id="GO:0004252">
    <property type="term" value="F:serine-type endopeptidase activity"/>
    <property type="evidence" value="ECO:0007669"/>
    <property type="project" value="InterPro"/>
</dbReference>
<proteinExistence type="inferred from homology"/>
<name>A0A4V6Q6B6_9BACT</name>
<evidence type="ECO:0000256" key="3">
    <source>
        <dbReference type="ARBA" id="ARBA00022801"/>
    </source>
</evidence>
<evidence type="ECO:0000313" key="7">
    <source>
        <dbReference type="EMBL" id="TDV24060.1"/>
    </source>
</evidence>
<protein>
    <submittedName>
        <fullName evidence="7">Subtilase family protein</fullName>
    </submittedName>
</protein>
<dbReference type="PROSITE" id="PS00138">
    <property type="entry name" value="SUBTILASE_SER"/>
    <property type="match status" value="1"/>
</dbReference>
<dbReference type="SUPFAM" id="SSF52743">
    <property type="entry name" value="Subtilisin-like"/>
    <property type="match status" value="1"/>
</dbReference>
<comment type="similarity">
    <text evidence="1">Belongs to the peptidase S8 family.</text>
</comment>
<sequence>MKKIKLKLLFRSLPIIALGAVGMTTTIKIADNWKTKEHYKWYHNYDNNKLLVRKFRITTSSNDINHINSLKNYELKVLLDHKLTDSELNSNENIIKIKNDEFLNKVNDEKLIYKNYKTLDFVPIIWFYFNSEEEREYFFKKIKNFNSIFQVIIFDQTIKKMSNNSSEKDKYYRFERKINNNNDKFLNFIKQKKHEDNREYNFPTSIGILEANGGFDEKMVDDFKNEGYEVMRPYKEDELNHHSQEVPMIAAGSQGIDRHAKLYFASFKNDAEWNDAMKWFAENGIKVVNHSYGEIDDLIGSKYNENNLLLDYYSRKYGMINVFSSGNGNDNKKEENEWINGNRLSFNNIVVGALKYNNERRISSDIIADYSNYLLFKEYESLSKPNVVAPGYLYDRFYEGDNKIYETVGTSFASPIVAGLATTLLREKGFLDKDYLRIQAIKAILAVSSWLPKDVYLDYKSNGYSKIYGAGIPDFEKMLLAADNLKFKSINKNLNGTVLISNEFYANKDQTIKAASSWLFNAGIIKREETSNAEKTEWWKYIIPFYNYYLSISNAIDYAEWIKTHRDSYSLKLGEALKRQNNKWFSDYDLYLEKKNSDGSWNTIKKIYTENTVDELIIYKVIDSGTYRVRVEKYKDSLFENSIDDSLVLTYLVS</sequence>
<dbReference type="GO" id="GO:0006508">
    <property type="term" value="P:proteolysis"/>
    <property type="evidence" value="ECO:0007669"/>
    <property type="project" value="UniProtKB-KW"/>
</dbReference>
<evidence type="ECO:0000256" key="5">
    <source>
        <dbReference type="SAM" id="SignalP"/>
    </source>
</evidence>
<dbReference type="InterPro" id="IPR050131">
    <property type="entry name" value="Peptidase_S8_subtilisin-like"/>
</dbReference>
<organism evidence="7 8">
    <name type="scientific">Mycoplasmopsis mustelae</name>
    <dbReference type="NCBI Taxonomy" id="171289"/>
    <lineage>
        <taxon>Bacteria</taxon>
        <taxon>Bacillati</taxon>
        <taxon>Mycoplasmatota</taxon>
        <taxon>Mycoplasmoidales</taxon>
        <taxon>Metamycoplasmataceae</taxon>
        <taxon>Mycoplasmopsis</taxon>
    </lineage>
</organism>
<evidence type="ECO:0000256" key="2">
    <source>
        <dbReference type="ARBA" id="ARBA00022670"/>
    </source>
</evidence>
<dbReference type="Pfam" id="PF00082">
    <property type="entry name" value="Peptidase_S8"/>
    <property type="match status" value="1"/>
</dbReference>
<feature type="signal peptide" evidence="5">
    <location>
        <begin position="1"/>
        <end position="19"/>
    </location>
</feature>
<feature type="domain" description="Peptidase S8/S53" evidence="6">
    <location>
        <begin position="216"/>
        <end position="471"/>
    </location>
</feature>
<dbReference type="InterPro" id="IPR023828">
    <property type="entry name" value="Peptidase_S8_Ser-AS"/>
</dbReference>
<dbReference type="EMBL" id="SOCN01000001">
    <property type="protein sequence ID" value="TDV24060.1"/>
    <property type="molecule type" value="Genomic_DNA"/>
</dbReference>
<keyword evidence="8" id="KW-1185">Reference proteome</keyword>
<dbReference type="PANTHER" id="PTHR43806:SF11">
    <property type="entry name" value="CEREVISIN-RELATED"/>
    <property type="match status" value="1"/>
</dbReference>
<evidence type="ECO:0000256" key="4">
    <source>
        <dbReference type="ARBA" id="ARBA00022825"/>
    </source>
</evidence>
<keyword evidence="4" id="KW-0720">Serine protease</keyword>
<keyword evidence="3" id="KW-0378">Hydrolase</keyword>
<dbReference type="InterPro" id="IPR000209">
    <property type="entry name" value="Peptidase_S8/S53_dom"/>
</dbReference>
<dbReference type="AlphaFoldDB" id="A0A4V6Q6B6"/>
<keyword evidence="5" id="KW-0732">Signal</keyword>
<evidence type="ECO:0000256" key="1">
    <source>
        <dbReference type="ARBA" id="ARBA00011073"/>
    </source>
</evidence>
<comment type="caution">
    <text evidence="7">The sequence shown here is derived from an EMBL/GenBank/DDBJ whole genome shotgun (WGS) entry which is preliminary data.</text>
</comment>
<evidence type="ECO:0000259" key="6">
    <source>
        <dbReference type="Pfam" id="PF00082"/>
    </source>
</evidence>
<gene>
    <name evidence="7" type="ORF">BCF59_0004</name>
</gene>
<reference evidence="7 8" key="1">
    <citation type="submission" date="2019-03" db="EMBL/GenBank/DDBJ databases">
        <title>Genomic Encyclopedia of Archaeal and Bacterial Type Strains, Phase II (KMG-II): from individual species to whole genera.</title>
        <authorList>
            <person name="Goeker M."/>
        </authorList>
    </citation>
    <scope>NUCLEOTIDE SEQUENCE [LARGE SCALE GENOMIC DNA]</scope>
    <source>
        <strain evidence="7 8">ATCC 35214</strain>
    </source>
</reference>
<dbReference type="Gene3D" id="3.40.50.200">
    <property type="entry name" value="Peptidase S8/S53 domain"/>
    <property type="match status" value="1"/>
</dbReference>
<accession>A0A4V6Q6B6</accession>
<evidence type="ECO:0000313" key="8">
    <source>
        <dbReference type="Proteomes" id="UP000295757"/>
    </source>
</evidence>
<feature type="chain" id="PRO_5020951775" evidence="5">
    <location>
        <begin position="20"/>
        <end position="654"/>
    </location>
</feature>
<dbReference type="InterPro" id="IPR036852">
    <property type="entry name" value="Peptidase_S8/S53_dom_sf"/>
</dbReference>
<dbReference type="PANTHER" id="PTHR43806">
    <property type="entry name" value="PEPTIDASE S8"/>
    <property type="match status" value="1"/>
</dbReference>
<dbReference type="RefSeq" id="WP_134109874.1">
    <property type="nucleotide sequence ID" value="NZ_SOCN01000001.1"/>
</dbReference>
<dbReference type="Proteomes" id="UP000295757">
    <property type="component" value="Unassembled WGS sequence"/>
</dbReference>
<keyword evidence="2" id="KW-0645">Protease</keyword>